<protein>
    <recommendedName>
        <fullName evidence="3">Peptidase M56 domain-containing protein</fullName>
    </recommendedName>
</protein>
<accession>A0AAE3H7B6</accession>
<feature type="transmembrane region" description="Helical" evidence="2">
    <location>
        <begin position="20"/>
        <end position="41"/>
    </location>
</feature>
<evidence type="ECO:0000256" key="1">
    <source>
        <dbReference type="SAM" id="MobiDB-lite"/>
    </source>
</evidence>
<dbReference type="CDD" id="cd07341">
    <property type="entry name" value="M56_BlaR1_MecR1_like"/>
    <property type="match status" value="1"/>
</dbReference>
<dbReference type="PANTHER" id="PTHR34978">
    <property type="entry name" value="POSSIBLE SENSOR-TRANSDUCER PROTEIN BLAR"/>
    <property type="match status" value="1"/>
</dbReference>
<feature type="domain" description="Peptidase M56" evidence="3">
    <location>
        <begin position="90"/>
        <end position="291"/>
    </location>
</feature>
<proteinExistence type="predicted"/>
<feature type="transmembrane region" description="Helical" evidence="2">
    <location>
        <begin position="168"/>
        <end position="192"/>
    </location>
</feature>
<evidence type="ECO:0000313" key="4">
    <source>
        <dbReference type="EMBL" id="MCP9766128.1"/>
    </source>
</evidence>
<reference evidence="4 5" key="1">
    <citation type="submission" date="2018-11" db="EMBL/GenBank/DDBJ databases">
        <title>Novel bacteria species description.</title>
        <authorList>
            <person name="Han J.-H."/>
        </authorList>
    </citation>
    <scope>NUCLEOTIDE SEQUENCE [LARGE SCALE GENOMIC DNA]</scope>
    <source>
        <strain evidence="4 5">KCTC23259</strain>
    </source>
</reference>
<evidence type="ECO:0000256" key="2">
    <source>
        <dbReference type="SAM" id="Phobius"/>
    </source>
</evidence>
<keyword evidence="2" id="KW-0472">Membrane</keyword>
<keyword evidence="5" id="KW-1185">Reference proteome</keyword>
<gene>
    <name evidence="4" type="ORF">EGI31_24590</name>
</gene>
<dbReference type="Gene3D" id="3.30.2010.10">
    <property type="entry name" value="Metalloproteases ('zincins'), catalytic domain"/>
    <property type="match status" value="1"/>
</dbReference>
<dbReference type="Proteomes" id="UP001204144">
    <property type="component" value="Unassembled WGS sequence"/>
</dbReference>
<feature type="compositionally biased region" description="Low complexity" evidence="1">
    <location>
        <begin position="563"/>
        <end position="585"/>
    </location>
</feature>
<dbReference type="PANTHER" id="PTHR34978:SF3">
    <property type="entry name" value="SLR0241 PROTEIN"/>
    <property type="match status" value="1"/>
</dbReference>
<dbReference type="EMBL" id="RJUF01000195">
    <property type="protein sequence ID" value="MCP9766128.1"/>
    <property type="molecule type" value="Genomic_DNA"/>
</dbReference>
<evidence type="ECO:0000259" key="3">
    <source>
        <dbReference type="Pfam" id="PF05569"/>
    </source>
</evidence>
<comment type="caution">
    <text evidence="4">The sequence shown here is derived from an EMBL/GenBank/DDBJ whole genome shotgun (WGS) entry which is preliminary data.</text>
</comment>
<feature type="transmembrane region" description="Helical" evidence="2">
    <location>
        <begin position="48"/>
        <end position="69"/>
    </location>
</feature>
<name>A0AAE3H7B6_9BACT</name>
<organism evidence="4 5">
    <name type="scientific">Lacihabitans soyangensis</name>
    <dbReference type="NCBI Taxonomy" id="869394"/>
    <lineage>
        <taxon>Bacteria</taxon>
        <taxon>Pseudomonadati</taxon>
        <taxon>Bacteroidota</taxon>
        <taxon>Cytophagia</taxon>
        <taxon>Cytophagales</taxon>
        <taxon>Leadbetterellaceae</taxon>
        <taxon>Lacihabitans</taxon>
    </lineage>
</organism>
<dbReference type="Pfam" id="PF05569">
    <property type="entry name" value="Peptidase_M56"/>
    <property type="match status" value="1"/>
</dbReference>
<dbReference type="AlphaFoldDB" id="A0AAE3H7B6"/>
<feature type="transmembrane region" description="Helical" evidence="2">
    <location>
        <begin position="105"/>
        <end position="128"/>
    </location>
</feature>
<keyword evidence="2" id="KW-0812">Transmembrane</keyword>
<feature type="compositionally biased region" description="Pro residues" evidence="1">
    <location>
        <begin position="549"/>
        <end position="558"/>
    </location>
</feature>
<dbReference type="InterPro" id="IPR052173">
    <property type="entry name" value="Beta-lactam_resp_regulator"/>
</dbReference>
<dbReference type="RefSeq" id="WP_255039834.1">
    <property type="nucleotide sequence ID" value="NZ_RJUF01000195.1"/>
</dbReference>
<feature type="compositionally biased region" description="Pro residues" evidence="1">
    <location>
        <begin position="586"/>
        <end position="598"/>
    </location>
</feature>
<feature type="region of interest" description="Disordered" evidence="1">
    <location>
        <begin position="545"/>
        <end position="598"/>
    </location>
</feature>
<evidence type="ECO:0000313" key="5">
    <source>
        <dbReference type="Proteomes" id="UP001204144"/>
    </source>
</evidence>
<dbReference type="InterPro" id="IPR008756">
    <property type="entry name" value="Peptidase_M56"/>
</dbReference>
<keyword evidence="2" id="KW-1133">Transmembrane helix</keyword>
<sequence>MENITEFFSNPLAKTLGWTLVHSLWQILAITLVYFLVVIFTKKANTRYWSGMSLLLLQFMASGITFFIISEFSSSEKTFGGVALAPKMLNSVQVMLSFLQTNLPLVVGIWVLGCAILFSRLILGYLWVNQLKNSPKNQFDERLTQILSDMKQKMNITKNVQVKVSRMVSLPMIMGVLKPVILIPASLVSGFSQEQLETILAHELAHLKRHDFLLNGLQSVLDVIYFFHPAMWLLSAQIRKERENCCDDLALEVSGNKLLLAKTLVQLQETTYTPKLAMAFGKKSYSLLERVQRIVGISSPRNFNKESIWIVLGLFVTFFAFAQKNEEKKIVSTSISRSSSTADTLISPKRNEAFIVIQDDLNDFRIKDNKIFYNGKEVQLSPEVQEKVNVRLKAVQVNQQQMEAQSKLMEAQSHEMEKYSSQMEVNSKPMEEIGKKMELIGKKMELAAKKYTTELNNKKFGDKDLDAFSKKFDAEMAEYDKQMEVYSKQMDELSSQMDKVSAPMDAISAKMDEISAPMDAISIEMDKNIEEIIELMPAEIRSSIMKYRPNPPVPPKAPKAPKAPKSVISPKAPKAPKSIISSKDLPSPPKPPTAPTKD</sequence>